<dbReference type="SUPFAM" id="SSF51735">
    <property type="entry name" value="NAD(P)-binding Rossmann-fold domains"/>
    <property type="match status" value="1"/>
</dbReference>
<accession>A0ABY3PJS5</accession>
<dbReference type="RefSeq" id="WP_230840988.1">
    <property type="nucleotide sequence ID" value="NZ_CP063845.1"/>
</dbReference>
<gene>
    <name evidence="3" type="ORF">ISF26_19505</name>
</gene>
<evidence type="ECO:0000313" key="4">
    <source>
        <dbReference type="Proteomes" id="UP001054846"/>
    </source>
</evidence>
<keyword evidence="4" id="KW-1185">Reference proteome</keyword>
<comment type="similarity">
    <text evidence="1">Belongs to the short-chain dehydrogenases/reductases (SDR) family.</text>
</comment>
<sequence length="248" mass="26422">MTNQTIFVTGAGRDIGRRIAERLGNSQNFVIFHCASSLAGAEQALEKVVQSGGSGAVVQVDLRELRACETLANQVIELLAGRQLDILISNAAIAAASPLGQTELTTIQAMTTVNLIAPFELVSRLAPHMSDGGVIVTLSVAATQKIFSPDFAYFSATKAAVDCLVRHWAVALGHRAIRVNAVAPGVIEANFRAQLLQDAAFRQELESATALKRVGQIDDVVDVVEFLASAESRWITGQVIDVSGGWRI</sequence>
<organism evidence="3 4">
    <name type="scientific">Gloeobacter morelensis MG652769</name>
    <dbReference type="NCBI Taxonomy" id="2781736"/>
    <lineage>
        <taxon>Bacteria</taxon>
        <taxon>Bacillati</taxon>
        <taxon>Cyanobacteriota</taxon>
        <taxon>Cyanophyceae</taxon>
        <taxon>Gloeobacterales</taxon>
        <taxon>Gloeobacteraceae</taxon>
        <taxon>Gloeobacter</taxon>
        <taxon>Gloeobacter morelensis</taxon>
    </lineage>
</organism>
<name>A0ABY3PJS5_9CYAN</name>
<dbReference type="InterPro" id="IPR036291">
    <property type="entry name" value="NAD(P)-bd_dom_sf"/>
</dbReference>
<keyword evidence="2" id="KW-0560">Oxidoreductase</keyword>
<dbReference type="Pfam" id="PF13561">
    <property type="entry name" value="adh_short_C2"/>
    <property type="match status" value="1"/>
</dbReference>
<dbReference type="Proteomes" id="UP001054846">
    <property type="component" value="Chromosome"/>
</dbReference>
<protein>
    <submittedName>
        <fullName evidence="3">SDR family oxidoreductase</fullName>
    </submittedName>
</protein>
<dbReference type="EMBL" id="CP063845">
    <property type="protein sequence ID" value="UFP93931.1"/>
    <property type="molecule type" value="Genomic_DNA"/>
</dbReference>
<evidence type="ECO:0000256" key="1">
    <source>
        <dbReference type="ARBA" id="ARBA00006484"/>
    </source>
</evidence>
<dbReference type="PANTHER" id="PTHR43639:SF1">
    <property type="entry name" value="SHORT-CHAIN DEHYDROGENASE_REDUCTASE FAMILY PROTEIN"/>
    <property type="match status" value="1"/>
</dbReference>
<dbReference type="InterPro" id="IPR002347">
    <property type="entry name" value="SDR_fam"/>
</dbReference>
<dbReference type="Gene3D" id="3.40.50.720">
    <property type="entry name" value="NAD(P)-binding Rossmann-like Domain"/>
    <property type="match status" value="1"/>
</dbReference>
<reference evidence="3 4" key="1">
    <citation type="journal article" date="2021" name="Genome Biol. Evol.">
        <title>Complete Genome Sequencing of a Novel Gloeobacter Species from a Waterfall Cave in Mexico.</title>
        <authorList>
            <person name="Saw J.H."/>
            <person name="Cardona T."/>
            <person name="Montejano G."/>
        </authorList>
    </citation>
    <scope>NUCLEOTIDE SEQUENCE [LARGE SCALE GENOMIC DNA]</scope>
    <source>
        <strain evidence="3">MG652769</strain>
    </source>
</reference>
<evidence type="ECO:0000313" key="3">
    <source>
        <dbReference type="EMBL" id="UFP93931.1"/>
    </source>
</evidence>
<dbReference type="PRINTS" id="PR00081">
    <property type="entry name" value="GDHRDH"/>
</dbReference>
<evidence type="ECO:0000256" key="2">
    <source>
        <dbReference type="ARBA" id="ARBA00023002"/>
    </source>
</evidence>
<proteinExistence type="inferred from homology"/>
<dbReference type="PANTHER" id="PTHR43639">
    <property type="entry name" value="OXIDOREDUCTASE, SHORT-CHAIN DEHYDROGENASE/REDUCTASE FAMILY (AFU_ORTHOLOGUE AFUA_5G02870)"/>
    <property type="match status" value="1"/>
</dbReference>